<dbReference type="KEGG" id="cna:AB433_06800"/>
<dbReference type="Proteomes" id="UP000035287">
    <property type="component" value="Chromosome"/>
</dbReference>
<dbReference type="PROSITE" id="PS50902">
    <property type="entry name" value="FLAVODOXIN_LIKE"/>
    <property type="match status" value="1"/>
</dbReference>
<dbReference type="SUPFAM" id="SSF52218">
    <property type="entry name" value="Flavoproteins"/>
    <property type="match status" value="1"/>
</dbReference>
<protein>
    <submittedName>
        <fullName evidence="4">Flavodoxin</fullName>
    </submittedName>
</protein>
<dbReference type="Gene3D" id="3.40.50.360">
    <property type="match status" value="1"/>
</dbReference>
<proteinExistence type="predicted"/>
<dbReference type="InterPro" id="IPR029039">
    <property type="entry name" value="Flavoprotein-like_sf"/>
</dbReference>
<dbReference type="OrthoDB" id="5736081at2"/>
<dbReference type="GO" id="GO:0016491">
    <property type="term" value="F:oxidoreductase activity"/>
    <property type="evidence" value="ECO:0007669"/>
    <property type="project" value="InterPro"/>
</dbReference>
<dbReference type="InterPro" id="IPR008254">
    <property type="entry name" value="Flavodoxin/NO_synth"/>
</dbReference>
<dbReference type="GO" id="GO:0010181">
    <property type="term" value="F:FMN binding"/>
    <property type="evidence" value="ECO:0007669"/>
    <property type="project" value="InterPro"/>
</dbReference>
<keyword evidence="1" id="KW-0285">Flavoprotein</keyword>
<dbReference type="InterPro" id="IPR005025">
    <property type="entry name" value="FMN_Rdtase-like_dom"/>
</dbReference>
<evidence type="ECO:0000313" key="5">
    <source>
        <dbReference type="Proteomes" id="UP000035287"/>
    </source>
</evidence>
<keyword evidence="5" id="KW-1185">Reference proteome</keyword>
<evidence type="ECO:0000313" key="4">
    <source>
        <dbReference type="EMBL" id="AKM09754.1"/>
    </source>
</evidence>
<keyword evidence="2" id="KW-0288">FMN</keyword>
<reference evidence="4 5" key="1">
    <citation type="submission" date="2015-06" db="EMBL/GenBank/DDBJ databases">
        <authorList>
            <person name="Zeng Y."/>
            <person name="Huang Y."/>
        </authorList>
    </citation>
    <scope>NUCLEOTIDE SEQUENCE [LARGE SCALE GENOMIC DNA]</scope>
    <source>
        <strain evidence="4 5">PQ-2</strain>
    </source>
</reference>
<organism evidence="4 5">
    <name type="scientific">Croceicoccus naphthovorans</name>
    <dbReference type="NCBI Taxonomy" id="1348774"/>
    <lineage>
        <taxon>Bacteria</taxon>
        <taxon>Pseudomonadati</taxon>
        <taxon>Pseudomonadota</taxon>
        <taxon>Alphaproteobacteria</taxon>
        <taxon>Sphingomonadales</taxon>
        <taxon>Erythrobacteraceae</taxon>
        <taxon>Croceicoccus</taxon>
    </lineage>
</organism>
<gene>
    <name evidence="4" type="ORF">AB433_06800</name>
</gene>
<dbReference type="AlphaFoldDB" id="A0A0G3XGL5"/>
<evidence type="ECO:0000256" key="1">
    <source>
        <dbReference type="ARBA" id="ARBA00022630"/>
    </source>
</evidence>
<dbReference type="EMBL" id="CP011770">
    <property type="protein sequence ID" value="AKM09754.1"/>
    <property type="molecule type" value="Genomic_DNA"/>
</dbReference>
<evidence type="ECO:0000259" key="3">
    <source>
        <dbReference type="PROSITE" id="PS50902"/>
    </source>
</evidence>
<feature type="domain" description="Flavodoxin-like" evidence="3">
    <location>
        <begin position="7"/>
        <end position="162"/>
    </location>
</feature>
<sequence>MTAEPLLLIVWHSRTGGARAMAEAAAEAAGAKARLLHCTDADAAAMLAAQGYLFVCPENLASMTGAMKEFFDTTYYPLLGQIEGRAFATAIAAGSDGEGATRQIDRIVAGWRLKRVADPLIVNFAAQTPEAILAAKSLPEKARQECADMGAALGEGLSIGLF</sequence>
<dbReference type="PATRIC" id="fig|1348774.3.peg.1421"/>
<name>A0A0G3XGL5_9SPHN</name>
<dbReference type="STRING" id="1348774.AB433_06800"/>
<accession>A0A0G3XGL5</accession>
<dbReference type="Pfam" id="PF03358">
    <property type="entry name" value="FMN_red"/>
    <property type="match status" value="1"/>
</dbReference>
<evidence type="ECO:0000256" key="2">
    <source>
        <dbReference type="ARBA" id="ARBA00022643"/>
    </source>
</evidence>